<keyword evidence="1" id="KW-0472">Membrane</keyword>
<comment type="caution">
    <text evidence="4">The sequence shown here is derived from an EMBL/GenBank/DDBJ whole genome shotgun (WGS) entry which is preliminary data.</text>
</comment>
<dbReference type="PROSITE" id="PS50835">
    <property type="entry name" value="IG_LIKE"/>
    <property type="match status" value="1"/>
</dbReference>
<evidence type="ECO:0000313" key="5">
    <source>
        <dbReference type="Proteomes" id="UP001195483"/>
    </source>
</evidence>
<dbReference type="InterPro" id="IPR007110">
    <property type="entry name" value="Ig-like_dom"/>
</dbReference>
<gene>
    <name evidence="4" type="ORF">CHS0354_036003</name>
</gene>
<feature type="transmembrane region" description="Helical" evidence="1">
    <location>
        <begin position="321"/>
        <end position="349"/>
    </location>
</feature>
<proteinExistence type="predicted"/>
<dbReference type="InterPro" id="IPR036179">
    <property type="entry name" value="Ig-like_dom_sf"/>
</dbReference>
<keyword evidence="1" id="KW-0812">Transmembrane</keyword>
<evidence type="ECO:0000259" key="3">
    <source>
        <dbReference type="PROSITE" id="PS50853"/>
    </source>
</evidence>
<protein>
    <submittedName>
        <fullName evidence="4">Uncharacterized protein</fullName>
    </submittedName>
</protein>
<keyword evidence="5" id="KW-1185">Reference proteome</keyword>
<reference evidence="4" key="2">
    <citation type="journal article" date="2021" name="Genome Biol. Evol.">
        <title>Developing a high-quality reference genome for a parasitic bivalve with doubly uniparental inheritance (Bivalvia: Unionida).</title>
        <authorList>
            <person name="Smith C.H."/>
        </authorList>
    </citation>
    <scope>NUCLEOTIDE SEQUENCE</scope>
    <source>
        <strain evidence="4">CHS0354</strain>
        <tissue evidence="4">Mantle</tissue>
    </source>
</reference>
<evidence type="ECO:0000256" key="1">
    <source>
        <dbReference type="SAM" id="Phobius"/>
    </source>
</evidence>
<dbReference type="InterPro" id="IPR036116">
    <property type="entry name" value="FN3_sf"/>
</dbReference>
<dbReference type="Pfam" id="PF00041">
    <property type="entry name" value="fn3"/>
    <property type="match status" value="1"/>
</dbReference>
<dbReference type="InterPro" id="IPR013783">
    <property type="entry name" value="Ig-like_fold"/>
</dbReference>
<dbReference type="Gene3D" id="2.60.40.10">
    <property type="entry name" value="Immunoglobulins"/>
    <property type="match status" value="2"/>
</dbReference>
<dbReference type="EMBL" id="JAEAOA010002106">
    <property type="protein sequence ID" value="KAK3590305.1"/>
    <property type="molecule type" value="Genomic_DNA"/>
</dbReference>
<dbReference type="InterPro" id="IPR003961">
    <property type="entry name" value="FN3_dom"/>
</dbReference>
<reference evidence="4" key="3">
    <citation type="submission" date="2023-05" db="EMBL/GenBank/DDBJ databases">
        <authorList>
            <person name="Smith C.H."/>
        </authorList>
    </citation>
    <scope>NUCLEOTIDE SEQUENCE</scope>
    <source>
        <strain evidence="4">CHS0354</strain>
        <tissue evidence="4">Mantle</tissue>
    </source>
</reference>
<keyword evidence="1" id="KW-1133">Transmembrane helix</keyword>
<dbReference type="SUPFAM" id="SSF48726">
    <property type="entry name" value="Immunoglobulin"/>
    <property type="match status" value="1"/>
</dbReference>
<organism evidence="4 5">
    <name type="scientific">Potamilus streckersoni</name>
    <dbReference type="NCBI Taxonomy" id="2493646"/>
    <lineage>
        <taxon>Eukaryota</taxon>
        <taxon>Metazoa</taxon>
        <taxon>Spiralia</taxon>
        <taxon>Lophotrochozoa</taxon>
        <taxon>Mollusca</taxon>
        <taxon>Bivalvia</taxon>
        <taxon>Autobranchia</taxon>
        <taxon>Heteroconchia</taxon>
        <taxon>Palaeoheterodonta</taxon>
        <taxon>Unionida</taxon>
        <taxon>Unionoidea</taxon>
        <taxon>Unionidae</taxon>
        <taxon>Ambleminae</taxon>
        <taxon>Lampsilini</taxon>
        <taxon>Potamilus</taxon>
    </lineage>
</organism>
<dbReference type="Proteomes" id="UP001195483">
    <property type="component" value="Unassembled WGS sequence"/>
</dbReference>
<reference evidence="4" key="1">
    <citation type="journal article" date="2021" name="Genome Biol. Evol.">
        <title>A High-Quality Reference Genome for a Parasitic Bivalve with Doubly Uniparental Inheritance (Bivalvia: Unionida).</title>
        <authorList>
            <person name="Smith C.H."/>
        </authorList>
    </citation>
    <scope>NUCLEOTIDE SEQUENCE</scope>
    <source>
        <strain evidence="4">CHS0354</strain>
    </source>
</reference>
<dbReference type="CDD" id="cd00063">
    <property type="entry name" value="FN3"/>
    <property type="match status" value="1"/>
</dbReference>
<dbReference type="SUPFAM" id="SSF49265">
    <property type="entry name" value="Fibronectin type III"/>
    <property type="match status" value="1"/>
</dbReference>
<dbReference type="PROSITE" id="PS50853">
    <property type="entry name" value="FN3"/>
    <property type="match status" value="1"/>
</dbReference>
<sequence length="362" mass="39665">MNMKAKLMKVTVASLQQNGQTVLDKTLTVTSGKPSTIYCITGNSRPAANIDWYIGFQKRGSETSLNFIPTNEDNDKAIYCQAYNIDPNQPVLSNKPILFVRAAPKILDVSLSYKGYAGQCIMIQFDFYSNTDENLTVTAQHSNSSGLINQGIIRPPRLDDVGDSQPVSDFRATLAICMKSETDFGQYDVEVKNIVGTDSKIIKIIKQITPEKPVNFHVTNIQKNKVSLKWLSEYNWGFAQVFVVEASIDNITWINVSQVNSGYRDGWFSTIVGDLIPGSEYFLRLYAYNINGRGDFADVQLKARMLKESTQASSMEVGSEVGIGVGGAVGVGVGGAGIGIIGAIIAFAIRRRLHGMYKGSVI</sequence>
<dbReference type="AlphaFoldDB" id="A0AAE0SFE5"/>
<accession>A0AAE0SFE5</accession>
<evidence type="ECO:0000259" key="2">
    <source>
        <dbReference type="PROSITE" id="PS50835"/>
    </source>
</evidence>
<evidence type="ECO:0000313" key="4">
    <source>
        <dbReference type="EMBL" id="KAK3590305.1"/>
    </source>
</evidence>
<name>A0AAE0SFE5_9BIVA</name>
<dbReference type="SMART" id="SM00060">
    <property type="entry name" value="FN3"/>
    <property type="match status" value="1"/>
</dbReference>
<feature type="domain" description="Ig-like" evidence="2">
    <location>
        <begin position="8"/>
        <end position="93"/>
    </location>
</feature>
<feature type="domain" description="Fibronectin type-III" evidence="3">
    <location>
        <begin position="212"/>
        <end position="309"/>
    </location>
</feature>